<gene>
    <name evidence="6" type="ORF">J4Q44_G00037640</name>
</gene>
<comment type="caution">
    <text evidence="6">The sequence shown here is derived from an EMBL/GenBank/DDBJ whole genome shotgun (WGS) entry which is preliminary data.</text>
</comment>
<comment type="subcellular location">
    <subcellularLocation>
        <location evidence="1">Nucleus</location>
        <location evidence="1">Nucleolus</location>
    </subcellularLocation>
</comment>
<reference evidence="6 7" key="1">
    <citation type="submission" date="2021-04" db="EMBL/GenBank/DDBJ databases">
        <authorList>
            <person name="De Guttry C."/>
            <person name="Zahm M."/>
            <person name="Klopp C."/>
            <person name="Cabau C."/>
            <person name="Louis A."/>
            <person name="Berthelot C."/>
            <person name="Parey E."/>
            <person name="Roest Crollius H."/>
            <person name="Montfort J."/>
            <person name="Robinson-Rechavi M."/>
            <person name="Bucao C."/>
            <person name="Bouchez O."/>
            <person name="Gislard M."/>
            <person name="Lluch J."/>
            <person name="Milhes M."/>
            <person name="Lampietro C."/>
            <person name="Lopez Roques C."/>
            <person name="Donnadieu C."/>
            <person name="Braasch I."/>
            <person name="Desvignes T."/>
            <person name="Postlethwait J."/>
            <person name="Bobe J."/>
            <person name="Wedekind C."/>
            <person name="Guiguen Y."/>
        </authorList>
    </citation>
    <scope>NUCLEOTIDE SEQUENCE [LARGE SCALE GENOMIC DNA]</scope>
    <source>
        <strain evidence="6">Cs_M1</strain>
        <tissue evidence="6">Blood</tissue>
    </source>
</reference>
<keyword evidence="5" id="KW-0539">Nucleus</keyword>
<dbReference type="Pfam" id="PF06870">
    <property type="entry name" value="RNA_pol_I_A49"/>
    <property type="match status" value="1"/>
</dbReference>
<feature type="non-terminal residue" evidence="6">
    <location>
        <position position="77"/>
    </location>
</feature>
<sequence>MEANCTLVCCEEERETDKAVIVQFSNGNLRNTEQLDFSFYKNIDETNPRKKHRRMLVAESNRLSYVGNNFGTGSQKS</sequence>
<keyword evidence="3" id="KW-0240">DNA-directed RNA polymerase</keyword>
<dbReference type="GO" id="GO:0000428">
    <property type="term" value="C:DNA-directed RNA polymerase complex"/>
    <property type="evidence" value="ECO:0007669"/>
    <property type="project" value="UniProtKB-KW"/>
</dbReference>
<evidence type="ECO:0000256" key="5">
    <source>
        <dbReference type="ARBA" id="ARBA00023242"/>
    </source>
</evidence>
<organism evidence="6 7">
    <name type="scientific">Coregonus suidteri</name>
    <dbReference type="NCBI Taxonomy" id="861788"/>
    <lineage>
        <taxon>Eukaryota</taxon>
        <taxon>Metazoa</taxon>
        <taxon>Chordata</taxon>
        <taxon>Craniata</taxon>
        <taxon>Vertebrata</taxon>
        <taxon>Euteleostomi</taxon>
        <taxon>Actinopterygii</taxon>
        <taxon>Neopterygii</taxon>
        <taxon>Teleostei</taxon>
        <taxon>Protacanthopterygii</taxon>
        <taxon>Salmoniformes</taxon>
        <taxon>Salmonidae</taxon>
        <taxon>Coregoninae</taxon>
        <taxon>Coregonus</taxon>
    </lineage>
</organism>
<evidence type="ECO:0000256" key="3">
    <source>
        <dbReference type="ARBA" id="ARBA00022478"/>
    </source>
</evidence>
<dbReference type="InterPro" id="IPR009668">
    <property type="entry name" value="RNA_pol-assoc_fac_A49-like"/>
</dbReference>
<dbReference type="AlphaFoldDB" id="A0AAN8MCT8"/>
<dbReference type="GO" id="GO:0006351">
    <property type="term" value="P:DNA-templated transcription"/>
    <property type="evidence" value="ECO:0007669"/>
    <property type="project" value="InterPro"/>
</dbReference>
<dbReference type="PANTHER" id="PTHR14440">
    <property type="entry name" value="DNA-DIRECTED RNA POLYMERASE I SUBUNIT RPA49"/>
    <property type="match status" value="1"/>
</dbReference>
<dbReference type="Proteomes" id="UP001356427">
    <property type="component" value="Unassembled WGS sequence"/>
</dbReference>
<evidence type="ECO:0000256" key="2">
    <source>
        <dbReference type="ARBA" id="ARBA00009430"/>
    </source>
</evidence>
<proteinExistence type="inferred from homology"/>
<evidence type="ECO:0000256" key="4">
    <source>
        <dbReference type="ARBA" id="ARBA00023163"/>
    </source>
</evidence>
<keyword evidence="7" id="KW-1185">Reference proteome</keyword>
<accession>A0AAN8MCT8</accession>
<protein>
    <submittedName>
        <fullName evidence="6">Uncharacterized protein</fullName>
    </submittedName>
</protein>
<evidence type="ECO:0000256" key="1">
    <source>
        <dbReference type="ARBA" id="ARBA00004604"/>
    </source>
</evidence>
<dbReference type="EMBL" id="JAGTTL010000003">
    <property type="protein sequence ID" value="KAK6324422.1"/>
    <property type="molecule type" value="Genomic_DNA"/>
</dbReference>
<dbReference type="GO" id="GO:0005730">
    <property type="term" value="C:nucleolus"/>
    <property type="evidence" value="ECO:0007669"/>
    <property type="project" value="UniProtKB-SubCell"/>
</dbReference>
<dbReference type="GO" id="GO:0003677">
    <property type="term" value="F:DNA binding"/>
    <property type="evidence" value="ECO:0007669"/>
    <property type="project" value="InterPro"/>
</dbReference>
<keyword evidence="4" id="KW-0804">Transcription</keyword>
<evidence type="ECO:0000313" key="6">
    <source>
        <dbReference type="EMBL" id="KAK6324422.1"/>
    </source>
</evidence>
<comment type="similarity">
    <text evidence="2">Belongs to the eukaryotic RPA49/POLR1E RNA polymerase subunit family.</text>
</comment>
<name>A0AAN8MCT8_9TELE</name>
<evidence type="ECO:0000313" key="7">
    <source>
        <dbReference type="Proteomes" id="UP001356427"/>
    </source>
</evidence>